<keyword evidence="2" id="KW-1185">Reference proteome</keyword>
<protein>
    <submittedName>
        <fullName evidence="1">Uncharacterized protein</fullName>
    </submittedName>
</protein>
<gene>
    <name evidence="1" type="ORF">BC938DRAFT_482987</name>
</gene>
<accession>A0A433QD13</accession>
<dbReference type="EMBL" id="RBNJ01008078">
    <property type="protein sequence ID" value="RUS27619.1"/>
    <property type="molecule type" value="Genomic_DNA"/>
</dbReference>
<proteinExistence type="predicted"/>
<dbReference type="Proteomes" id="UP000274822">
    <property type="component" value="Unassembled WGS sequence"/>
</dbReference>
<evidence type="ECO:0000313" key="1">
    <source>
        <dbReference type="EMBL" id="RUS27619.1"/>
    </source>
</evidence>
<name>A0A433QD13_9FUNG</name>
<evidence type="ECO:0000313" key="2">
    <source>
        <dbReference type="Proteomes" id="UP000274822"/>
    </source>
</evidence>
<comment type="caution">
    <text evidence="1">The sequence shown here is derived from an EMBL/GenBank/DDBJ whole genome shotgun (WGS) entry which is preliminary data.</text>
</comment>
<dbReference type="AlphaFoldDB" id="A0A433QD13"/>
<organism evidence="1 2">
    <name type="scientific">Jimgerdemannia flammicorona</name>
    <dbReference type="NCBI Taxonomy" id="994334"/>
    <lineage>
        <taxon>Eukaryota</taxon>
        <taxon>Fungi</taxon>
        <taxon>Fungi incertae sedis</taxon>
        <taxon>Mucoromycota</taxon>
        <taxon>Mucoromycotina</taxon>
        <taxon>Endogonomycetes</taxon>
        <taxon>Endogonales</taxon>
        <taxon>Endogonaceae</taxon>
        <taxon>Jimgerdemannia</taxon>
    </lineage>
</organism>
<feature type="non-terminal residue" evidence="1">
    <location>
        <position position="1"/>
    </location>
</feature>
<reference evidence="1 2" key="1">
    <citation type="journal article" date="2018" name="New Phytol.">
        <title>Phylogenomics of Endogonaceae and evolution of mycorrhizas within Mucoromycota.</title>
        <authorList>
            <person name="Chang Y."/>
            <person name="Desiro A."/>
            <person name="Na H."/>
            <person name="Sandor L."/>
            <person name="Lipzen A."/>
            <person name="Clum A."/>
            <person name="Barry K."/>
            <person name="Grigoriev I.V."/>
            <person name="Martin F.M."/>
            <person name="Stajich J.E."/>
            <person name="Smith M.E."/>
            <person name="Bonito G."/>
            <person name="Spatafora J.W."/>
        </authorList>
    </citation>
    <scope>NUCLEOTIDE SEQUENCE [LARGE SCALE GENOMIC DNA]</scope>
    <source>
        <strain evidence="1 2">AD002</strain>
    </source>
</reference>
<sequence>QRFCIQATRRNTRSCTSRAATLKRNLARSGLNHFEHCNSPFLRHMYGTDNAYFRSQQSLRHRLSDYYQSAADLIKRTSVTAILDLASAHNDELLATAWHIRGGPGHGPRDNVGSGVKKCQDLAGTTAE</sequence>